<keyword evidence="3" id="KW-1185">Reference proteome</keyword>
<feature type="region of interest" description="Disordered" evidence="1">
    <location>
        <begin position="71"/>
        <end position="91"/>
    </location>
</feature>
<evidence type="ECO:0000313" key="3">
    <source>
        <dbReference type="Proteomes" id="UP000710440"/>
    </source>
</evidence>
<reference evidence="2 3" key="1">
    <citation type="submission" date="2021-02" db="EMBL/GenBank/DDBJ databases">
        <title>Pan-genome distribution and transcriptional activeness of fungal secondary metabolism genes in Aspergillus section Fumigati.</title>
        <authorList>
            <person name="Takahashi H."/>
            <person name="Umemura M."/>
            <person name="Ninomiya A."/>
            <person name="Kusuya Y."/>
            <person name="Urayama S."/>
            <person name="Shimizu M."/>
            <person name="Watanabe A."/>
            <person name="Kamei K."/>
            <person name="Yaguchi T."/>
            <person name="Hagiwara D."/>
        </authorList>
    </citation>
    <scope>NUCLEOTIDE SEQUENCE [LARGE SCALE GENOMIC DNA]</scope>
    <source>
        <strain evidence="2 3">IFM 47045</strain>
    </source>
</reference>
<name>A0A9P3C2J8_ASPVI</name>
<accession>A0A9P3C2J8</accession>
<dbReference type="OrthoDB" id="10561115at2759"/>
<feature type="region of interest" description="Disordered" evidence="1">
    <location>
        <begin position="1"/>
        <end position="47"/>
    </location>
</feature>
<sequence>MSTAVQGYLASMHAPQGASCSGGRRPDRGNGGQRPPDRGPGKVMKKKKEACRIYGGLLVAQVLATESSRLPVRAHRHPLGPQKGPRMDGPN</sequence>
<dbReference type="Proteomes" id="UP000710440">
    <property type="component" value="Unassembled WGS sequence"/>
</dbReference>
<dbReference type="GeneID" id="66931273"/>
<gene>
    <name evidence="2" type="ORF">Aspvir_003291</name>
</gene>
<evidence type="ECO:0000256" key="1">
    <source>
        <dbReference type="SAM" id="MobiDB-lite"/>
    </source>
</evidence>
<comment type="caution">
    <text evidence="2">The sequence shown here is derived from an EMBL/GenBank/DDBJ whole genome shotgun (WGS) entry which is preliminary data.</text>
</comment>
<organism evidence="2 3">
    <name type="scientific">Aspergillus viridinutans</name>
    <dbReference type="NCBI Taxonomy" id="75553"/>
    <lineage>
        <taxon>Eukaryota</taxon>
        <taxon>Fungi</taxon>
        <taxon>Dikarya</taxon>
        <taxon>Ascomycota</taxon>
        <taxon>Pezizomycotina</taxon>
        <taxon>Eurotiomycetes</taxon>
        <taxon>Eurotiomycetidae</taxon>
        <taxon>Eurotiales</taxon>
        <taxon>Aspergillaceae</taxon>
        <taxon>Aspergillus</taxon>
        <taxon>Aspergillus subgen. Fumigati</taxon>
    </lineage>
</organism>
<dbReference type="RefSeq" id="XP_043130811.1">
    <property type="nucleotide sequence ID" value="XM_043274876.1"/>
</dbReference>
<evidence type="ECO:0000313" key="2">
    <source>
        <dbReference type="EMBL" id="GIK07625.1"/>
    </source>
</evidence>
<dbReference type="AlphaFoldDB" id="A0A9P3C2J8"/>
<protein>
    <submittedName>
        <fullName evidence="2">Uncharacterized protein</fullName>
    </submittedName>
</protein>
<dbReference type="EMBL" id="BOPL01000014">
    <property type="protein sequence ID" value="GIK07625.1"/>
    <property type="molecule type" value="Genomic_DNA"/>
</dbReference>
<proteinExistence type="predicted"/>